<reference evidence="17 18" key="1">
    <citation type="submission" date="2021-01" db="EMBL/GenBank/DDBJ databases">
        <title>Whole genome shotgun sequence of Catellatospora chokoriensis NBRC 107358.</title>
        <authorList>
            <person name="Komaki H."/>
            <person name="Tamura T."/>
        </authorList>
    </citation>
    <scope>NUCLEOTIDE SEQUENCE [LARGE SCALE GENOMIC DNA]</scope>
    <source>
        <strain evidence="17 18">NBRC 107358</strain>
    </source>
</reference>
<evidence type="ECO:0000256" key="8">
    <source>
        <dbReference type="ARBA" id="ARBA00022679"/>
    </source>
</evidence>
<evidence type="ECO:0000256" key="5">
    <source>
        <dbReference type="ARBA" id="ARBA00013061"/>
    </source>
</evidence>
<dbReference type="PROSITE" id="PS00111">
    <property type="entry name" value="PGLYCERATE_KINASE"/>
    <property type="match status" value="1"/>
</dbReference>
<feature type="binding site" evidence="14">
    <location>
        <position position="40"/>
    </location>
    <ligand>
        <name>(2R)-3-phosphoglycerate</name>
        <dbReference type="ChEBI" id="CHEBI:58272"/>
    </ligand>
</feature>
<evidence type="ECO:0000256" key="12">
    <source>
        <dbReference type="ARBA" id="ARBA00023152"/>
    </source>
</evidence>
<evidence type="ECO:0000256" key="1">
    <source>
        <dbReference type="ARBA" id="ARBA00000642"/>
    </source>
</evidence>
<dbReference type="GO" id="GO:0005524">
    <property type="term" value="F:ATP binding"/>
    <property type="evidence" value="ECO:0007669"/>
    <property type="project" value="UniProtKB-KW"/>
</dbReference>
<keyword evidence="12 13" id="KW-0324">Glycolysis</keyword>
<protein>
    <recommendedName>
        <fullName evidence="6 13">Phosphoglycerate kinase</fullName>
        <ecNumber evidence="5 13">2.7.2.3</ecNumber>
    </recommendedName>
</protein>
<feature type="binding site" evidence="13 14">
    <location>
        <begin position="22"/>
        <end position="24"/>
    </location>
    <ligand>
        <name>substrate</name>
    </ligand>
</feature>
<dbReference type="PANTHER" id="PTHR11406">
    <property type="entry name" value="PHOSPHOGLYCERATE KINASE"/>
    <property type="match status" value="1"/>
</dbReference>
<comment type="pathway">
    <text evidence="2 13">Carbohydrate degradation; glycolysis; pyruvate from D-glyceraldehyde 3-phosphate: step 2/5.</text>
</comment>
<evidence type="ECO:0000256" key="6">
    <source>
        <dbReference type="ARBA" id="ARBA00016471"/>
    </source>
</evidence>
<comment type="similarity">
    <text evidence="3 13 16">Belongs to the phosphoglycerate kinase family.</text>
</comment>
<dbReference type="InterPro" id="IPR015911">
    <property type="entry name" value="Phosphoglycerate_kinase_CS"/>
</dbReference>
<keyword evidence="8 13" id="KW-0808">Transferase</keyword>
<feature type="binding site" evidence="13">
    <location>
        <position position="159"/>
    </location>
    <ligand>
        <name>substrate</name>
    </ligand>
</feature>
<comment type="subunit">
    <text evidence="4 13">Monomer.</text>
</comment>
<dbReference type="EC" id="2.7.2.3" evidence="5 13"/>
<dbReference type="GO" id="GO:0006096">
    <property type="term" value="P:glycolytic process"/>
    <property type="evidence" value="ECO:0007669"/>
    <property type="project" value="UniProtKB-UniRule"/>
</dbReference>
<dbReference type="GO" id="GO:0043531">
    <property type="term" value="F:ADP binding"/>
    <property type="evidence" value="ECO:0007669"/>
    <property type="project" value="TreeGrafter"/>
</dbReference>
<dbReference type="Pfam" id="PF00162">
    <property type="entry name" value="PGK"/>
    <property type="match status" value="1"/>
</dbReference>
<evidence type="ECO:0000256" key="7">
    <source>
        <dbReference type="ARBA" id="ARBA00022490"/>
    </source>
</evidence>
<dbReference type="CDD" id="cd00318">
    <property type="entry name" value="Phosphoglycerate_kinase"/>
    <property type="match status" value="1"/>
</dbReference>
<feature type="binding site" evidence="13">
    <location>
        <position position="297"/>
    </location>
    <ligand>
        <name>ATP</name>
        <dbReference type="ChEBI" id="CHEBI:30616"/>
    </ligand>
</feature>
<dbReference type="PIRSF" id="PIRSF000724">
    <property type="entry name" value="Pgk"/>
    <property type="match status" value="1"/>
</dbReference>
<feature type="binding site" evidence="13">
    <location>
        <position position="122"/>
    </location>
    <ligand>
        <name>substrate</name>
    </ligand>
</feature>
<evidence type="ECO:0000256" key="16">
    <source>
        <dbReference type="RuleBase" id="RU000532"/>
    </source>
</evidence>
<keyword evidence="9 13" id="KW-0547">Nucleotide-binding</keyword>
<evidence type="ECO:0000256" key="2">
    <source>
        <dbReference type="ARBA" id="ARBA00004838"/>
    </source>
</evidence>
<dbReference type="HAMAP" id="MF_00145">
    <property type="entry name" value="Phosphoglyc_kinase"/>
    <property type="match status" value="1"/>
</dbReference>
<keyword evidence="10 13" id="KW-0418">Kinase</keyword>
<feature type="binding site" evidence="13">
    <location>
        <position position="40"/>
    </location>
    <ligand>
        <name>substrate</name>
    </ligand>
</feature>
<dbReference type="RefSeq" id="WP_191840977.1">
    <property type="nucleotide sequence ID" value="NZ_BAAALB010000004.1"/>
</dbReference>
<evidence type="ECO:0000313" key="18">
    <source>
        <dbReference type="Proteomes" id="UP000619293"/>
    </source>
</evidence>
<dbReference type="AlphaFoldDB" id="A0A8J3NNW6"/>
<evidence type="ECO:0000313" key="17">
    <source>
        <dbReference type="EMBL" id="GIF86741.1"/>
    </source>
</evidence>
<comment type="caution">
    <text evidence="17">The sequence shown here is derived from an EMBL/GenBank/DDBJ whole genome shotgun (WGS) entry which is preliminary data.</text>
</comment>
<evidence type="ECO:0000256" key="15">
    <source>
        <dbReference type="PIRSR" id="PIRSR000724-2"/>
    </source>
</evidence>
<keyword evidence="7 13" id="KW-0963">Cytoplasm</keyword>
<feature type="binding site" evidence="13 15">
    <location>
        <position position="328"/>
    </location>
    <ligand>
        <name>ATP</name>
        <dbReference type="ChEBI" id="CHEBI:30616"/>
    </ligand>
</feature>
<dbReference type="InterPro" id="IPR001576">
    <property type="entry name" value="Phosphoglycerate_kinase"/>
</dbReference>
<keyword evidence="11 13" id="KW-0067">ATP-binding</keyword>
<evidence type="ECO:0000256" key="3">
    <source>
        <dbReference type="ARBA" id="ARBA00008982"/>
    </source>
</evidence>
<dbReference type="FunFam" id="3.40.50.1260:FF:000031">
    <property type="entry name" value="Phosphoglycerate kinase 1"/>
    <property type="match status" value="1"/>
</dbReference>
<dbReference type="PRINTS" id="PR00477">
    <property type="entry name" value="PHGLYCKINASE"/>
</dbReference>
<dbReference type="UniPathway" id="UPA00109">
    <property type="reaction ID" value="UER00185"/>
</dbReference>
<comment type="subcellular location">
    <subcellularLocation>
        <location evidence="13">Cytoplasm</location>
    </subcellularLocation>
</comment>
<dbReference type="GO" id="GO:0006094">
    <property type="term" value="P:gluconeogenesis"/>
    <property type="evidence" value="ECO:0007669"/>
    <property type="project" value="TreeGrafter"/>
</dbReference>
<evidence type="ECO:0000256" key="4">
    <source>
        <dbReference type="ARBA" id="ARBA00011245"/>
    </source>
</evidence>
<sequence>MRSLDELLAEGVSGRRVLVRADLNVPFLKDSPGQIADDGRIRAVLPTITALRDAGASVIVMSHLGRPKGEPDPKYTLAPVATRFAELLGSPVTFAGDTVGPSAQEAVAALTPGGVVLLENLRFNAGETSKDDAVRGAFADQLAAFGDVYVDDAFGAVHRKHASVYDVASRLPHYAGGLVLREVEVLKRLTEDPATPYVVILGGSKVSDKLAVIEALLGKADKLLIGGGMCFTFLKAQGHEVGASLLQEEMLDTCRDLLARAGDRIVLPTDVVVADRFAGDAATDTVAATAIPAGWLGLDIGPASVALFTEALSGAKTVFWNGPMGVFELAPFANGTRGVAEAITKVDGFTVVGGGDSAAAVRALGLDEAAFGHISTGGGASLEYLEGKSLPGLEALEA</sequence>
<gene>
    <name evidence="13 17" type="primary">pgk</name>
    <name evidence="17" type="ORF">Cch02nite_01850</name>
</gene>
<comment type="catalytic activity">
    <reaction evidence="1 13 16">
        <text>(2R)-3-phosphoglycerate + ATP = (2R)-3-phospho-glyceroyl phosphate + ADP</text>
        <dbReference type="Rhea" id="RHEA:14801"/>
        <dbReference type="ChEBI" id="CHEBI:30616"/>
        <dbReference type="ChEBI" id="CHEBI:57604"/>
        <dbReference type="ChEBI" id="CHEBI:58272"/>
        <dbReference type="ChEBI" id="CHEBI:456216"/>
        <dbReference type="EC" id="2.7.2.3"/>
    </reaction>
</comment>
<feature type="binding site" evidence="14">
    <location>
        <position position="122"/>
    </location>
    <ligand>
        <name>(2R)-3-phosphoglycerate</name>
        <dbReference type="ChEBI" id="CHEBI:58272"/>
    </ligand>
</feature>
<name>A0A8J3NNW6_9ACTN</name>
<dbReference type="GO" id="GO:0005829">
    <property type="term" value="C:cytosol"/>
    <property type="evidence" value="ECO:0007669"/>
    <property type="project" value="TreeGrafter"/>
</dbReference>
<dbReference type="InterPro" id="IPR036043">
    <property type="entry name" value="Phosphoglycerate_kinase_sf"/>
</dbReference>
<feature type="binding site" evidence="13 15">
    <location>
        <begin position="354"/>
        <end position="357"/>
    </location>
    <ligand>
        <name>ATP</name>
        <dbReference type="ChEBI" id="CHEBI:30616"/>
    </ligand>
</feature>
<dbReference type="InterPro" id="IPR015824">
    <property type="entry name" value="Phosphoglycerate_kinase_N"/>
</dbReference>
<proteinExistence type="inferred from homology"/>
<evidence type="ECO:0000256" key="11">
    <source>
        <dbReference type="ARBA" id="ARBA00022840"/>
    </source>
</evidence>
<feature type="binding site" evidence="13 15">
    <location>
        <position position="209"/>
    </location>
    <ligand>
        <name>ATP</name>
        <dbReference type="ChEBI" id="CHEBI:30616"/>
    </ligand>
</feature>
<dbReference type="GO" id="GO:0004618">
    <property type="term" value="F:phosphoglycerate kinase activity"/>
    <property type="evidence" value="ECO:0007669"/>
    <property type="project" value="UniProtKB-UniRule"/>
</dbReference>
<dbReference type="Proteomes" id="UP000619293">
    <property type="component" value="Unassembled WGS sequence"/>
</dbReference>
<evidence type="ECO:0000256" key="13">
    <source>
        <dbReference type="HAMAP-Rule" id="MF_00145"/>
    </source>
</evidence>
<dbReference type="PANTHER" id="PTHR11406:SF23">
    <property type="entry name" value="PHOSPHOGLYCERATE KINASE 1, CHLOROPLASTIC-RELATED"/>
    <property type="match status" value="1"/>
</dbReference>
<feature type="binding site" evidence="13 14">
    <location>
        <begin position="63"/>
        <end position="66"/>
    </location>
    <ligand>
        <name>substrate</name>
    </ligand>
</feature>
<dbReference type="Gene3D" id="3.40.50.1260">
    <property type="entry name" value="Phosphoglycerate kinase, N-terminal domain"/>
    <property type="match status" value="2"/>
</dbReference>
<accession>A0A8J3NNW6</accession>
<evidence type="ECO:0000256" key="9">
    <source>
        <dbReference type="ARBA" id="ARBA00022741"/>
    </source>
</evidence>
<keyword evidence="18" id="KW-1185">Reference proteome</keyword>
<dbReference type="SUPFAM" id="SSF53748">
    <property type="entry name" value="Phosphoglycerate kinase"/>
    <property type="match status" value="1"/>
</dbReference>
<feature type="binding site" evidence="14">
    <location>
        <position position="159"/>
    </location>
    <ligand>
        <name>(2R)-3-phosphoglycerate</name>
        <dbReference type="ChEBI" id="CHEBI:58272"/>
    </ligand>
</feature>
<evidence type="ECO:0000256" key="14">
    <source>
        <dbReference type="PIRSR" id="PIRSR000724-1"/>
    </source>
</evidence>
<dbReference type="EMBL" id="BONG01000001">
    <property type="protein sequence ID" value="GIF86741.1"/>
    <property type="molecule type" value="Genomic_DNA"/>
</dbReference>
<dbReference type="FunFam" id="3.40.50.1260:FF:000006">
    <property type="entry name" value="Phosphoglycerate kinase"/>
    <property type="match status" value="1"/>
</dbReference>
<evidence type="ECO:0000256" key="10">
    <source>
        <dbReference type="ARBA" id="ARBA00022777"/>
    </source>
</evidence>
<organism evidence="17 18">
    <name type="scientific">Catellatospora chokoriensis</name>
    <dbReference type="NCBI Taxonomy" id="310353"/>
    <lineage>
        <taxon>Bacteria</taxon>
        <taxon>Bacillati</taxon>
        <taxon>Actinomycetota</taxon>
        <taxon>Actinomycetes</taxon>
        <taxon>Micromonosporales</taxon>
        <taxon>Micromonosporaceae</taxon>
        <taxon>Catellatospora</taxon>
    </lineage>
</organism>